<evidence type="ECO:0000256" key="9">
    <source>
        <dbReference type="SAM" id="Phobius"/>
    </source>
</evidence>
<feature type="transmembrane region" description="Helical" evidence="9">
    <location>
        <begin position="53"/>
        <end position="70"/>
    </location>
</feature>
<dbReference type="PROSITE" id="PS50850">
    <property type="entry name" value="MFS"/>
    <property type="match status" value="1"/>
</dbReference>
<name>A0A388T3P0_9ACTN</name>
<feature type="transmembrane region" description="Helical" evidence="9">
    <location>
        <begin position="231"/>
        <end position="249"/>
    </location>
</feature>
<keyword evidence="6 9" id="KW-0472">Membrane</keyword>
<feature type="transmembrane region" description="Helical" evidence="9">
    <location>
        <begin position="82"/>
        <end position="101"/>
    </location>
</feature>
<sequence length="550" mass="55844">MTTDTTPRAGRREWMGLAILTLPTLLVSFDVFAILLALPQLSSDLGASSTQQLWIMDIYGFMVGGFLVTMGTLGDRIGRRRLLLIGAVVFGLASLLAAFSTTPEMLIAARTLLGISGATLAPSTLALISNMFRDPKQMGTAIGIWAGSFSIGAIIGPIAGGALLNHFWWGSVFLIGVPVMILLLILGPTLLPEYKAPDAGRLDLPSVALSLAAVLPFIYGLKEAARQGPEPLPLTALITGILIAILFVRRQKTLKDPLLDLTLFGDASFSTALVSMLFYSMLTGTTMLFLTQYFQAVDGMTPLAAGLGLLPGMAGSIAGITLAPVLARRIRPAYLIAGGLAVVVVGFVLLFQADATSGTAWLIAGWALNGIGGGPLVSLGTNLVVGSAPPEKAGSAASLSQTSNEFGYGLGIAVVGTLGTAVYRHEMAGALPAGLPAGVADAARESVAGAVAAGSALPEGLAERVLGPAAEAFTTGMHTVVALTAVLLSGLAVLVARVLRHVPPLGGAAHTVPTGPESGDGDGDGDGPGNGPGDGTDARAEPVAVTASGG</sequence>
<dbReference type="GO" id="GO:0022857">
    <property type="term" value="F:transmembrane transporter activity"/>
    <property type="evidence" value="ECO:0007669"/>
    <property type="project" value="InterPro"/>
</dbReference>
<feature type="transmembrane region" description="Helical" evidence="9">
    <location>
        <begin position="17"/>
        <end position="41"/>
    </location>
</feature>
<dbReference type="PANTHER" id="PTHR42718">
    <property type="entry name" value="MAJOR FACILITATOR SUPERFAMILY MULTIDRUG TRANSPORTER MFSC"/>
    <property type="match status" value="1"/>
</dbReference>
<evidence type="ECO:0000256" key="3">
    <source>
        <dbReference type="ARBA" id="ARBA00022475"/>
    </source>
</evidence>
<dbReference type="AlphaFoldDB" id="A0A388T3P0"/>
<dbReference type="InterPro" id="IPR011701">
    <property type="entry name" value="MFS"/>
</dbReference>
<feature type="transmembrane region" description="Helical" evidence="9">
    <location>
        <begin position="333"/>
        <end position="353"/>
    </location>
</feature>
<evidence type="ECO:0000313" key="11">
    <source>
        <dbReference type="EMBL" id="GBQ03558.1"/>
    </source>
</evidence>
<evidence type="ECO:0000256" key="6">
    <source>
        <dbReference type="ARBA" id="ARBA00023136"/>
    </source>
</evidence>
<feature type="transmembrane region" description="Helical" evidence="9">
    <location>
        <begin position="359"/>
        <end position="385"/>
    </location>
</feature>
<comment type="subcellular location">
    <subcellularLocation>
        <location evidence="1">Cell membrane</location>
        <topology evidence="1">Multi-pass membrane protein</topology>
    </subcellularLocation>
</comment>
<dbReference type="PANTHER" id="PTHR42718:SF47">
    <property type="entry name" value="METHYL VIOLOGEN RESISTANCE PROTEIN SMVA"/>
    <property type="match status" value="1"/>
</dbReference>
<evidence type="ECO:0000259" key="10">
    <source>
        <dbReference type="PROSITE" id="PS50850"/>
    </source>
</evidence>
<dbReference type="SUPFAM" id="SSF103473">
    <property type="entry name" value="MFS general substrate transporter"/>
    <property type="match status" value="1"/>
</dbReference>
<feature type="transmembrane region" description="Helical" evidence="9">
    <location>
        <begin position="261"/>
        <end position="282"/>
    </location>
</feature>
<evidence type="ECO:0000256" key="2">
    <source>
        <dbReference type="ARBA" id="ARBA00022448"/>
    </source>
</evidence>
<evidence type="ECO:0000256" key="7">
    <source>
        <dbReference type="ARBA" id="ARBA00023251"/>
    </source>
</evidence>
<gene>
    <name evidence="11" type="ORF">SSP531S_50330</name>
</gene>
<feature type="transmembrane region" description="Helical" evidence="9">
    <location>
        <begin position="302"/>
        <end position="326"/>
    </location>
</feature>
<keyword evidence="5 9" id="KW-1133">Transmembrane helix</keyword>
<dbReference type="EMBL" id="BGZL01000019">
    <property type="protein sequence ID" value="GBQ03558.1"/>
    <property type="molecule type" value="Genomic_DNA"/>
</dbReference>
<accession>A0A388T3P0</accession>
<evidence type="ECO:0000256" key="5">
    <source>
        <dbReference type="ARBA" id="ARBA00022989"/>
    </source>
</evidence>
<dbReference type="GO" id="GO:0046677">
    <property type="term" value="P:response to antibiotic"/>
    <property type="evidence" value="ECO:0007669"/>
    <property type="project" value="UniProtKB-KW"/>
</dbReference>
<dbReference type="InterPro" id="IPR020846">
    <property type="entry name" value="MFS_dom"/>
</dbReference>
<keyword evidence="7" id="KW-0046">Antibiotic resistance</keyword>
<dbReference type="CDD" id="cd17321">
    <property type="entry name" value="MFS_MMR_MDR_like"/>
    <property type="match status" value="1"/>
</dbReference>
<reference evidence="11 12" key="1">
    <citation type="submission" date="2018-07" db="EMBL/GenBank/DDBJ databases">
        <title>Whole Genome Shotgun Sequence of Streptomyces spongiicola strain 531S.</title>
        <authorList>
            <person name="Dohra H."/>
            <person name="Kodani S."/>
        </authorList>
    </citation>
    <scope>NUCLEOTIDE SEQUENCE [LARGE SCALE GENOMIC DNA]</scope>
    <source>
        <strain evidence="11 12">531S</strain>
    </source>
</reference>
<proteinExistence type="predicted"/>
<feature type="transmembrane region" description="Helical" evidence="9">
    <location>
        <begin position="476"/>
        <end position="496"/>
    </location>
</feature>
<evidence type="ECO:0000256" key="4">
    <source>
        <dbReference type="ARBA" id="ARBA00022692"/>
    </source>
</evidence>
<comment type="caution">
    <text evidence="11">The sequence shown here is derived from an EMBL/GenBank/DDBJ whole genome shotgun (WGS) entry which is preliminary data.</text>
</comment>
<dbReference type="Pfam" id="PF07690">
    <property type="entry name" value="MFS_1"/>
    <property type="match status" value="1"/>
</dbReference>
<dbReference type="Gene3D" id="1.20.1250.20">
    <property type="entry name" value="MFS general substrate transporter like domains"/>
    <property type="match status" value="1"/>
</dbReference>
<evidence type="ECO:0000256" key="1">
    <source>
        <dbReference type="ARBA" id="ARBA00004651"/>
    </source>
</evidence>
<feature type="domain" description="Major facilitator superfamily (MFS) profile" evidence="10">
    <location>
        <begin position="16"/>
        <end position="502"/>
    </location>
</feature>
<feature type="transmembrane region" description="Helical" evidence="9">
    <location>
        <begin position="166"/>
        <end position="190"/>
    </location>
</feature>
<dbReference type="Proteomes" id="UP000265354">
    <property type="component" value="Unassembled WGS sequence"/>
</dbReference>
<keyword evidence="3" id="KW-1003">Cell membrane</keyword>
<feature type="transmembrane region" description="Helical" evidence="9">
    <location>
        <begin position="202"/>
        <end position="219"/>
    </location>
</feature>
<dbReference type="GO" id="GO:0005886">
    <property type="term" value="C:plasma membrane"/>
    <property type="evidence" value="ECO:0007669"/>
    <property type="project" value="UniProtKB-SubCell"/>
</dbReference>
<keyword evidence="2" id="KW-0813">Transport</keyword>
<protein>
    <submittedName>
        <fullName evidence="11">MFS transporter</fullName>
    </submittedName>
</protein>
<feature type="transmembrane region" description="Helical" evidence="9">
    <location>
        <begin position="107"/>
        <end position="128"/>
    </location>
</feature>
<evidence type="ECO:0000313" key="12">
    <source>
        <dbReference type="Proteomes" id="UP000265354"/>
    </source>
</evidence>
<dbReference type="InterPro" id="IPR036259">
    <property type="entry name" value="MFS_trans_sf"/>
</dbReference>
<keyword evidence="4 9" id="KW-0812">Transmembrane</keyword>
<dbReference type="RefSeq" id="WP_245991484.1">
    <property type="nucleotide sequence ID" value="NZ_BGZL01000019.1"/>
</dbReference>
<feature type="transmembrane region" description="Helical" evidence="9">
    <location>
        <begin position="140"/>
        <end position="160"/>
    </location>
</feature>
<evidence type="ECO:0000256" key="8">
    <source>
        <dbReference type="SAM" id="MobiDB-lite"/>
    </source>
</evidence>
<organism evidence="11 12">
    <name type="scientific">Streptomyces spongiicola</name>
    <dbReference type="NCBI Taxonomy" id="1690221"/>
    <lineage>
        <taxon>Bacteria</taxon>
        <taxon>Bacillati</taxon>
        <taxon>Actinomycetota</taxon>
        <taxon>Actinomycetes</taxon>
        <taxon>Kitasatosporales</taxon>
        <taxon>Streptomycetaceae</taxon>
        <taxon>Streptomyces</taxon>
    </lineage>
</organism>
<feature type="transmembrane region" description="Helical" evidence="9">
    <location>
        <begin position="406"/>
        <end position="423"/>
    </location>
</feature>
<feature type="region of interest" description="Disordered" evidence="8">
    <location>
        <begin position="505"/>
        <end position="550"/>
    </location>
</feature>